<dbReference type="RefSeq" id="WP_133398533.1">
    <property type="nucleotide sequence ID" value="NZ_SMZX01000001.1"/>
</dbReference>
<dbReference type="SMART" id="SM00530">
    <property type="entry name" value="HTH_XRE"/>
    <property type="match status" value="1"/>
</dbReference>
<feature type="domain" description="HTH cro/C1-type" evidence="2">
    <location>
        <begin position="15"/>
        <end position="69"/>
    </location>
</feature>
<evidence type="ECO:0000313" key="4">
    <source>
        <dbReference type="Proteomes" id="UP000295633"/>
    </source>
</evidence>
<dbReference type="GO" id="GO:0003677">
    <property type="term" value="F:DNA binding"/>
    <property type="evidence" value="ECO:0007669"/>
    <property type="project" value="InterPro"/>
</dbReference>
<name>A0A4R5YPM2_9MICO</name>
<accession>A0A4R5YPM2</accession>
<dbReference type="Pfam" id="PF01381">
    <property type="entry name" value="HTH_3"/>
    <property type="match status" value="1"/>
</dbReference>
<proteinExistence type="inferred from homology"/>
<comment type="caution">
    <text evidence="3">The sequence shown here is derived from an EMBL/GenBank/DDBJ whole genome shotgun (WGS) entry which is preliminary data.</text>
</comment>
<dbReference type="Gene3D" id="1.10.260.40">
    <property type="entry name" value="lambda repressor-like DNA-binding domains"/>
    <property type="match status" value="1"/>
</dbReference>
<dbReference type="InterPro" id="IPR010359">
    <property type="entry name" value="IrrE_HExxH"/>
</dbReference>
<evidence type="ECO:0000256" key="1">
    <source>
        <dbReference type="ARBA" id="ARBA00007227"/>
    </source>
</evidence>
<comment type="similarity">
    <text evidence="1">Belongs to the short-chain fatty acyl-CoA assimilation regulator (ScfR) family.</text>
</comment>
<gene>
    <name evidence="3" type="ORF">E2R54_02195</name>
</gene>
<dbReference type="PANTHER" id="PTHR43236:SF1">
    <property type="entry name" value="BLL7220 PROTEIN"/>
    <property type="match status" value="1"/>
</dbReference>
<dbReference type="InterPro" id="IPR010982">
    <property type="entry name" value="Lambda_DNA-bd_dom_sf"/>
</dbReference>
<sequence length="370" mass="41505">MDLVDVARAFDAGRLTQARRIKAMTKTELAREVKVSAAAIGQYERGEVRPRADTIEALASALDVPVGFFAHGRPRAAVEVAEASFRRLRSTTVAQQQQATAYVEQAWELSLYLEERVEFPELDLPGWAYPDTGVGPDPITAAQQLRVHWGLGVEPIPHLVAEIEQRGILTVFFSMKQDPALPDKSRIDAFSTTSLPRPLIVLTPDKADDVLRHRFSAAHELGHIVLHHDRHGTDVEMERQADMFAAEFLTPRDALRPRLPSRLNLGALQELSDEWGVSPHMLVRRSKDLERFSESTARRAYITLNSLPERARPISDYSGETPELLRRAIELLATVDVTLSEIADALQMTVRHVRRLAGMEADRPRLTLVR</sequence>
<dbReference type="InterPro" id="IPR001387">
    <property type="entry name" value="Cro/C1-type_HTH"/>
</dbReference>
<dbReference type="InterPro" id="IPR052345">
    <property type="entry name" value="Rad_response_metalloprotease"/>
</dbReference>
<reference evidence="3 4" key="1">
    <citation type="submission" date="2019-03" db="EMBL/GenBank/DDBJ databases">
        <title>Genome Sequencing and Assembly of Various Microbes Isolated from Partially Reclaimed Soil and Acid Mine Drainage (AMD) Site.</title>
        <authorList>
            <person name="Steinbock B."/>
            <person name="Bechtold R."/>
            <person name="Sevigny J.L."/>
            <person name="Thomas D."/>
            <person name="Cuthill L.R."/>
            <person name="Aveiro Johannsen E.J."/>
            <person name="Thomas K."/>
            <person name="Ghosh A."/>
        </authorList>
    </citation>
    <scope>NUCLEOTIDE SEQUENCE [LARGE SCALE GENOMIC DNA]</scope>
    <source>
        <strain evidence="3 4">F-B2</strain>
    </source>
</reference>
<dbReference type="EMBL" id="SMZX01000001">
    <property type="protein sequence ID" value="TDL45297.1"/>
    <property type="molecule type" value="Genomic_DNA"/>
</dbReference>
<evidence type="ECO:0000259" key="2">
    <source>
        <dbReference type="PROSITE" id="PS50943"/>
    </source>
</evidence>
<organism evidence="3 4">
    <name type="scientific">Microbacterium oleivorans</name>
    <dbReference type="NCBI Taxonomy" id="273677"/>
    <lineage>
        <taxon>Bacteria</taxon>
        <taxon>Bacillati</taxon>
        <taxon>Actinomycetota</taxon>
        <taxon>Actinomycetes</taxon>
        <taxon>Micrococcales</taxon>
        <taxon>Microbacteriaceae</taxon>
        <taxon>Microbacterium</taxon>
    </lineage>
</organism>
<dbReference type="CDD" id="cd00093">
    <property type="entry name" value="HTH_XRE"/>
    <property type="match status" value="1"/>
</dbReference>
<dbReference type="Pfam" id="PF06114">
    <property type="entry name" value="Peptidase_M78"/>
    <property type="match status" value="1"/>
</dbReference>
<dbReference type="PROSITE" id="PS50943">
    <property type="entry name" value="HTH_CROC1"/>
    <property type="match status" value="1"/>
</dbReference>
<dbReference type="Proteomes" id="UP000295633">
    <property type="component" value="Unassembled WGS sequence"/>
</dbReference>
<dbReference type="SUPFAM" id="SSF47413">
    <property type="entry name" value="lambda repressor-like DNA-binding domains"/>
    <property type="match status" value="1"/>
</dbReference>
<evidence type="ECO:0000313" key="3">
    <source>
        <dbReference type="EMBL" id="TDL45297.1"/>
    </source>
</evidence>
<dbReference type="AlphaFoldDB" id="A0A4R5YPM2"/>
<dbReference type="PANTHER" id="PTHR43236">
    <property type="entry name" value="ANTITOXIN HIGA1"/>
    <property type="match status" value="1"/>
</dbReference>
<protein>
    <submittedName>
        <fullName evidence="3">ImmA/IrrE family metallo-endopeptidase</fullName>
    </submittedName>
</protein>
<dbReference type="Gene3D" id="1.10.10.2910">
    <property type="match status" value="1"/>
</dbReference>